<name>A0ABR2GJA5_9EUKA</name>
<gene>
    <name evidence="1" type="ORF">M9Y10_037229</name>
</gene>
<comment type="caution">
    <text evidence="1">The sequence shown here is derived from an EMBL/GenBank/DDBJ whole genome shotgun (WGS) entry which is preliminary data.</text>
</comment>
<accession>A0ABR2GJA5</accession>
<proteinExistence type="predicted"/>
<sequence>MDENIITKIEVDGLTTDKVSISQQKYIRLDEIEYPIETPYRTAFENSIKGREELLDKVKEPYLSAVLSVWGTEPTIEIK</sequence>
<dbReference type="EMBL" id="JAPFFF010000558">
    <property type="protein sequence ID" value="KAK8834007.1"/>
    <property type="molecule type" value="Genomic_DNA"/>
</dbReference>
<keyword evidence="2" id="KW-1185">Reference proteome</keyword>
<evidence type="ECO:0000313" key="1">
    <source>
        <dbReference type="EMBL" id="KAK8834007.1"/>
    </source>
</evidence>
<dbReference type="Proteomes" id="UP001470230">
    <property type="component" value="Unassembled WGS sequence"/>
</dbReference>
<evidence type="ECO:0000313" key="2">
    <source>
        <dbReference type="Proteomes" id="UP001470230"/>
    </source>
</evidence>
<reference evidence="1 2" key="1">
    <citation type="submission" date="2024-04" db="EMBL/GenBank/DDBJ databases">
        <title>Tritrichomonas musculus Genome.</title>
        <authorList>
            <person name="Alves-Ferreira E."/>
            <person name="Grigg M."/>
            <person name="Lorenzi H."/>
            <person name="Galac M."/>
        </authorList>
    </citation>
    <scope>NUCLEOTIDE SEQUENCE [LARGE SCALE GENOMIC DNA]</scope>
    <source>
        <strain evidence="1 2">EAF2021</strain>
    </source>
</reference>
<protein>
    <submittedName>
        <fullName evidence="1">Uncharacterized protein</fullName>
    </submittedName>
</protein>
<organism evidence="1 2">
    <name type="scientific">Tritrichomonas musculus</name>
    <dbReference type="NCBI Taxonomy" id="1915356"/>
    <lineage>
        <taxon>Eukaryota</taxon>
        <taxon>Metamonada</taxon>
        <taxon>Parabasalia</taxon>
        <taxon>Tritrichomonadida</taxon>
        <taxon>Tritrichomonadidae</taxon>
        <taxon>Tritrichomonas</taxon>
    </lineage>
</organism>